<evidence type="ECO:0000256" key="1">
    <source>
        <dbReference type="SAM" id="MobiDB-lite"/>
    </source>
</evidence>
<protein>
    <submittedName>
        <fullName evidence="2">Uncharacterized protein</fullName>
    </submittedName>
</protein>
<reference evidence="2" key="1">
    <citation type="submission" date="2014-09" db="EMBL/GenBank/DDBJ databases">
        <authorList>
            <person name="Magalhaes I.L.F."/>
            <person name="Oliveira U."/>
            <person name="Santos F.R."/>
            <person name="Vidigal T.H.D.A."/>
            <person name="Brescovit A.D."/>
            <person name="Santos A.J."/>
        </authorList>
    </citation>
    <scope>NUCLEOTIDE SEQUENCE</scope>
    <source>
        <tissue evidence="2">Shoot tissue taken approximately 20 cm above the soil surface</tissue>
    </source>
</reference>
<evidence type="ECO:0000313" key="2">
    <source>
        <dbReference type="EMBL" id="JAE05805.1"/>
    </source>
</evidence>
<sequence>MVDEAGGVVEVVVARVRALSMELQLVRRAAVHHRAVAQLVLCHPRHDHRRARLVAHRDVHLLRSIVPRRHAEDVGVERHIDGGLQLPPVLARHPGVGARRRGGQEHGEHHEAG</sequence>
<feature type="compositionally biased region" description="Basic and acidic residues" evidence="1">
    <location>
        <begin position="102"/>
        <end position="113"/>
    </location>
</feature>
<proteinExistence type="predicted"/>
<dbReference type="EMBL" id="GBRH01192091">
    <property type="protein sequence ID" value="JAE05805.1"/>
    <property type="molecule type" value="Transcribed_RNA"/>
</dbReference>
<name>A0A0A9EYF3_ARUDO</name>
<organism evidence="2">
    <name type="scientific">Arundo donax</name>
    <name type="common">Giant reed</name>
    <name type="synonym">Donax arundinaceus</name>
    <dbReference type="NCBI Taxonomy" id="35708"/>
    <lineage>
        <taxon>Eukaryota</taxon>
        <taxon>Viridiplantae</taxon>
        <taxon>Streptophyta</taxon>
        <taxon>Embryophyta</taxon>
        <taxon>Tracheophyta</taxon>
        <taxon>Spermatophyta</taxon>
        <taxon>Magnoliopsida</taxon>
        <taxon>Liliopsida</taxon>
        <taxon>Poales</taxon>
        <taxon>Poaceae</taxon>
        <taxon>PACMAD clade</taxon>
        <taxon>Arundinoideae</taxon>
        <taxon>Arundineae</taxon>
        <taxon>Arundo</taxon>
    </lineage>
</organism>
<dbReference type="AlphaFoldDB" id="A0A0A9EYF3"/>
<feature type="region of interest" description="Disordered" evidence="1">
    <location>
        <begin position="91"/>
        <end position="113"/>
    </location>
</feature>
<accession>A0A0A9EYF3</accession>
<reference evidence="2" key="2">
    <citation type="journal article" date="2015" name="Data Brief">
        <title>Shoot transcriptome of the giant reed, Arundo donax.</title>
        <authorList>
            <person name="Barrero R.A."/>
            <person name="Guerrero F.D."/>
            <person name="Moolhuijzen P."/>
            <person name="Goolsby J.A."/>
            <person name="Tidwell J."/>
            <person name="Bellgard S.E."/>
            <person name="Bellgard M.I."/>
        </authorList>
    </citation>
    <scope>NUCLEOTIDE SEQUENCE</scope>
    <source>
        <tissue evidence="2">Shoot tissue taken approximately 20 cm above the soil surface</tissue>
    </source>
</reference>